<dbReference type="PANTHER" id="PTHR37023">
    <property type="entry name" value="TRANSPOSASE"/>
    <property type="match status" value="1"/>
</dbReference>
<evidence type="ECO:0000313" key="3">
    <source>
        <dbReference type="EMBL" id="MFC1853138.1"/>
    </source>
</evidence>
<dbReference type="InterPro" id="IPR054832">
    <property type="entry name" value="transpos_IS91"/>
</dbReference>
<dbReference type="InterPro" id="IPR007069">
    <property type="entry name" value="Transposase_32"/>
</dbReference>
<feature type="domain" description="Transposase IS801/IS1294" evidence="1">
    <location>
        <begin position="155"/>
        <end position="341"/>
    </location>
</feature>
<evidence type="ECO:0000313" key="4">
    <source>
        <dbReference type="Proteomes" id="UP001594351"/>
    </source>
</evidence>
<dbReference type="Proteomes" id="UP001594351">
    <property type="component" value="Unassembled WGS sequence"/>
</dbReference>
<proteinExistence type="predicted"/>
<name>A0ABV6Z468_UNCC1</name>
<feature type="domain" description="Transposase zinc-binding" evidence="2">
    <location>
        <begin position="26"/>
        <end position="115"/>
    </location>
</feature>
<gene>
    <name evidence="3" type="ORF">ACFL27_23315</name>
</gene>
<evidence type="ECO:0000259" key="2">
    <source>
        <dbReference type="Pfam" id="PF14319"/>
    </source>
</evidence>
<accession>A0ABV6Z468</accession>
<dbReference type="NCBIfam" id="NF033538">
    <property type="entry name" value="transpos_IS91"/>
    <property type="match status" value="1"/>
</dbReference>
<comment type="caution">
    <text evidence="3">The sequence shown here is derived from an EMBL/GenBank/DDBJ whole genome shotgun (WGS) entry which is preliminary data.</text>
</comment>
<evidence type="ECO:0000259" key="1">
    <source>
        <dbReference type="Pfam" id="PF04986"/>
    </source>
</evidence>
<dbReference type="Pfam" id="PF14319">
    <property type="entry name" value="Zn_Tnp_IS91"/>
    <property type="match status" value="1"/>
</dbReference>
<dbReference type="PANTHER" id="PTHR37023:SF1">
    <property type="entry name" value="ISSOD25 TRANSPOSASE TNPA_ISSOD25"/>
    <property type="match status" value="1"/>
</dbReference>
<organism evidence="3 4">
    <name type="scientific">candidate division CSSED10-310 bacterium</name>
    <dbReference type="NCBI Taxonomy" id="2855610"/>
    <lineage>
        <taxon>Bacteria</taxon>
        <taxon>Bacteria division CSSED10-310</taxon>
    </lineage>
</organism>
<keyword evidence="4" id="KW-1185">Reference proteome</keyword>
<sequence>MMITALKEKKETKTFISNTKFEVADIFSEYGEAFIGKHPLPLSSIKVMKAIMACRTEFIGGHLQQCDDCGHEMIVFNSCRDRHCPKCQTGARARWLEKRSAELLPLTYFHLVFTLPHELNPIALCNKEVICKLLFQAVSKTLLQFGKNNLDGKVGFIAVLHTWDQKLLDHFHLHCLIPGGALSFDSTTWIHANNNYLFNVKALAKVYRGKFMDYLNKAFQQDKLNFPGKTQPFGTQDGFTELTNQVWQKKWVVYAKPSLPGPKPVLAYLAGYVHRVAISNHRIIQVEKGMVTFVYKDRNDNNSLKEMTITSDEFIRRFLIHIMPKDFMRIRYYGFLANRAKKKDLPICRELLKVKAPKPTTQQKTTVELLMEVIGVDVTKCPRCKKGTMKMITEIPSLKKHFSLSDVFHLSPITDTS</sequence>
<protein>
    <submittedName>
        <fullName evidence="3">IS91 family transposase</fullName>
    </submittedName>
</protein>
<dbReference type="InterPro" id="IPR026889">
    <property type="entry name" value="Zn_Tnp"/>
</dbReference>
<dbReference type="EMBL" id="JBHPBY010000431">
    <property type="protein sequence ID" value="MFC1853138.1"/>
    <property type="molecule type" value="Genomic_DNA"/>
</dbReference>
<dbReference type="Pfam" id="PF04986">
    <property type="entry name" value="Y2_Tnp"/>
    <property type="match status" value="1"/>
</dbReference>
<reference evidence="3 4" key="1">
    <citation type="submission" date="2024-09" db="EMBL/GenBank/DDBJ databases">
        <title>Laminarin stimulates single cell rates of sulfate reduction while oxygen inhibits transcriptomic activity in coastal marine sediment.</title>
        <authorList>
            <person name="Lindsay M."/>
            <person name="Orcutt B."/>
            <person name="Emerson D."/>
            <person name="Stepanauskas R."/>
            <person name="D'Angelo T."/>
        </authorList>
    </citation>
    <scope>NUCLEOTIDE SEQUENCE [LARGE SCALE GENOMIC DNA]</scope>
    <source>
        <strain evidence="3">SAG AM-311-K15</strain>
    </source>
</reference>